<evidence type="ECO:0000313" key="2">
    <source>
        <dbReference type="EMBL" id="EJF88115.1"/>
    </source>
</evidence>
<dbReference type="PATRIC" id="fig|1094562.3.peg.898"/>
<evidence type="ECO:0000313" key="3">
    <source>
        <dbReference type="Proteomes" id="UP000002304"/>
    </source>
</evidence>
<comment type="caution">
    <text evidence="2">The sequence shown here is derived from an EMBL/GenBank/DDBJ whole genome shotgun (WGS) entry which is preliminary data.</text>
</comment>
<protein>
    <submittedName>
        <fullName evidence="2">Uncharacterized protein</fullName>
    </submittedName>
</protein>
<keyword evidence="1" id="KW-1133">Transmembrane helix</keyword>
<accession>J1JUD2</accession>
<dbReference type="Proteomes" id="UP000002304">
    <property type="component" value="Unassembled WGS sequence"/>
</dbReference>
<evidence type="ECO:0000256" key="1">
    <source>
        <dbReference type="SAM" id="Phobius"/>
    </source>
</evidence>
<keyword evidence="1" id="KW-0472">Membrane</keyword>
<gene>
    <name evidence="2" type="ORF">ME1_00802</name>
</gene>
<proteinExistence type="predicted"/>
<organism evidence="2 3">
    <name type="scientific">Bartonella vinsonii subsp. arupensis OK-94-513</name>
    <dbReference type="NCBI Taxonomy" id="1094562"/>
    <lineage>
        <taxon>Bacteria</taxon>
        <taxon>Pseudomonadati</taxon>
        <taxon>Pseudomonadota</taxon>
        <taxon>Alphaproteobacteria</taxon>
        <taxon>Hyphomicrobiales</taxon>
        <taxon>Bartonellaceae</taxon>
        <taxon>Bartonella</taxon>
    </lineage>
</organism>
<keyword evidence="1" id="KW-0812">Transmembrane</keyword>
<dbReference type="AlphaFoldDB" id="J1JUD2"/>
<name>J1JUD2_BARVI</name>
<dbReference type="EMBL" id="AILZ01000019">
    <property type="protein sequence ID" value="EJF88115.1"/>
    <property type="molecule type" value="Genomic_DNA"/>
</dbReference>
<dbReference type="RefSeq" id="WP_004863665.1">
    <property type="nucleotide sequence ID" value="NZ_JH725037.1"/>
</dbReference>
<dbReference type="HOGENOM" id="CLU_082005_0_0_5"/>
<feature type="transmembrane region" description="Helical" evidence="1">
    <location>
        <begin position="98"/>
        <end position="123"/>
    </location>
</feature>
<reference evidence="2 3" key="1">
    <citation type="submission" date="2012-03" db="EMBL/GenBank/DDBJ databases">
        <title>The Genome Sequence of Bartonella vinsonii subsp. arupensis OK-94-513.</title>
        <authorList>
            <consortium name="The Broad Institute Genome Sequencing Platform"/>
            <consortium name="The Broad Institute Genome Sequencing Center for Infectious Disease"/>
            <person name="Feldgarden M."/>
            <person name="Kirby J."/>
            <person name="Kosoy M."/>
            <person name="Birtles R."/>
            <person name="Probert W.S."/>
            <person name="Chiaraviglio L."/>
            <person name="Young S.K."/>
            <person name="Zeng Q."/>
            <person name="Gargeya S."/>
            <person name="Fitzgerald M."/>
            <person name="Haas B."/>
            <person name="Abouelleil A."/>
            <person name="Alvarado L."/>
            <person name="Arachchi H.M."/>
            <person name="Berlin A."/>
            <person name="Chapman S.B."/>
            <person name="Gearin G."/>
            <person name="Goldberg J."/>
            <person name="Griggs A."/>
            <person name="Gujja S."/>
            <person name="Hansen M."/>
            <person name="Heiman D."/>
            <person name="Howarth C."/>
            <person name="Larimer J."/>
            <person name="Lui A."/>
            <person name="MacDonald P.J.P."/>
            <person name="McCowen C."/>
            <person name="Montmayeur A."/>
            <person name="Murphy C."/>
            <person name="Neiman D."/>
            <person name="Pearson M."/>
            <person name="Priest M."/>
            <person name="Roberts A."/>
            <person name="Saif S."/>
            <person name="Shea T."/>
            <person name="Sisk P."/>
            <person name="Stolte C."/>
            <person name="Sykes S."/>
            <person name="Wortman J."/>
            <person name="Nusbaum C."/>
            <person name="Birren B."/>
        </authorList>
    </citation>
    <scope>NUCLEOTIDE SEQUENCE [LARGE SCALE GENOMIC DNA]</scope>
    <source>
        <strain evidence="2 3">OK-94-513</strain>
    </source>
</reference>
<sequence length="296" mass="34410">LGGIHFSLTGGACSVFFDVIKYSLPIIKNPAFAGISLLHFPSFRYNTSSAAFVIKYDLQHIVNTKITHIDRFEENQLDSVNYDNLKDYVMKSLLITRIVTFIAFFSISMLSTSMSFGFMHIFISVDDIQKYDKLYQEYAREYKDFEHFEKQQKATQFIYSRGHQDASPKFDLIQHRHILVILCGRFVNLLRGDYNEEMPWANLPNVISSLRYQYNWSEGDFIWAYNMSMNSKDRMIYYAKKFLNSSSGNGISPRTHMIDLVASVNAGIRTGNHEPTKRTPRVCRDLETIYNIMEPK</sequence>
<feature type="non-terminal residue" evidence="2">
    <location>
        <position position="1"/>
    </location>
</feature>